<dbReference type="Proteomes" id="UP001501588">
    <property type="component" value="Unassembled WGS sequence"/>
</dbReference>
<keyword evidence="2" id="KW-0560">Oxidoreductase</keyword>
<accession>A0ABP3PGW0</accession>
<evidence type="ECO:0000313" key="5">
    <source>
        <dbReference type="Proteomes" id="UP001501588"/>
    </source>
</evidence>
<dbReference type="PANTHER" id="PTHR13847">
    <property type="entry name" value="SARCOSINE DEHYDROGENASE-RELATED"/>
    <property type="match status" value="1"/>
</dbReference>
<feature type="domain" description="FAD dependent oxidoreductase" evidence="3">
    <location>
        <begin position="19"/>
        <end position="412"/>
    </location>
</feature>
<proteinExistence type="inferred from homology"/>
<comment type="similarity">
    <text evidence="1">Belongs to the DadA oxidoreductase family.</text>
</comment>
<evidence type="ECO:0000259" key="3">
    <source>
        <dbReference type="Pfam" id="PF01266"/>
    </source>
</evidence>
<organism evidence="4 5">
    <name type="scientific">Craurococcus roseus</name>
    <dbReference type="NCBI Taxonomy" id="77585"/>
    <lineage>
        <taxon>Bacteria</taxon>
        <taxon>Pseudomonadati</taxon>
        <taxon>Pseudomonadota</taxon>
        <taxon>Alphaproteobacteria</taxon>
        <taxon>Acetobacterales</taxon>
        <taxon>Acetobacteraceae</taxon>
        <taxon>Craurococcus</taxon>
    </lineage>
</organism>
<reference evidence="5" key="1">
    <citation type="journal article" date="2019" name="Int. J. Syst. Evol. Microbiol.">
        <title>The Global Catalogue of Microorganisms (GCM) 10K type strain sequencing project: providing services to taxonomists for standard genome sequencing and annotation.</title>
        <authorList>
            <consortium name="The Broad Institute Genomics Platform"/>
            <consortium name="The Broad Institute Genome Sequencing Center for Infectious Disease"/>
            <person name="Wu L."/>
            <person name="Ma J."/>
        </authorList>
    </citation>
    <scope>NUCLEOTIDE SEQUENCE [LARGE SCALE GENOMIC DNA]</scope>
    <source>
        <strain evidence="5">JCM 9933</strain>
    </source>
</reference>
<dbReference type="InterPro" id="IPR036188">
    <property type="entry name" value="FAD/NAD-bd_sf"/>
</dbReference>
<dbReference type="RefSeq" id="WP_343893171.1">
    <property type="nucleotide sequence ID" value="NZ_BAAAFZ010000002.1"/>
</dbReference>
<evidence type="ECO:0000313" key="4">
    <source>
        <dbReference type="EMBL" id="GAA0566842.1"/>
    </source>
</evidence>
<dbReference type="InterPro" id="IPR006076">
    <property type="entry name" value="FAD-dep_OxRdtase"/>
</dbReference>
<evidence type="ECO:0000256" key="1">
    <source>
        <dbReference type="ARBA" id="ARBA00009410"/>
    </source>
</evidence>
<protein>
    <submittedName>
        <fullName evidence="4">FAD-binding oxidoreductase</fullName>
    </submittedName>
</protein>
<name>A0ABP3PGW0_9PROT</name>
<dbReference type="PRINTS" id="PR00420">
    <property type="entry name" value="RNGMNOXGNASE"/>
</dbReference>
<keyword evidence="5" id="KW-1185">Reference proteome</keyword>
<gene>
    <name evidence="4" type="ORF">GCM10009416_01060</name>
</gene>
<dbReference type="Gene3D" id="3.50.50.60">
    <property type="entry name" value="FAD/NAD(P)-binding domain"/>
    <property type="match status" value="2"/>
</dbReference>
<dbReference type="SUPFAM" id="SSF51905">
    <property type="entry name" value="FAD/NAD(P)-binding domain"/>
    <property type="match status" value="1"/>
</dbReference>
<comment type="caution">
    <text evidence="4">The sequence shown here is derived from an EMBL/GenBank/DDBJ whole genome shotgun (WGS) entry which is preliminary data.</text>
</comment>
<dbReference type="PANTHER" id="PTHR13847:SF280">
    <property type="entry name" value="D-AMINO ACID DEHYDROGENASE"/>
    <property type="match status" value="1"/>
</dbReference>
<dbReference type="Pfam" id="PF01266">
    <property type="entry name" value="DAO"/>
    <property type="match status" value="1"/>
</dbReference>
<sequence length="443" mass="46943">MAPRVDGFEGDAALPARVDVCVVGGGVIGVMAALTLAERGVSVALVEKGRIAGEQSSRNWGWCRRMGRDAAEIPLSVEALRQWEGMDARLGEATGFRRAGVVYLHETPRHAAAHEAWLEHARPFQIESKLLTPDEVQALLPGAARRWHGGMHTPGDGRAEPSMAVPAMARAARRADAAVLTGCAVRGLDLVAGRVAGVVTERGRIGCGAVVLAAGAWSRLFLGNHGVDFPQLKVRGSVLRTEPLEGLPEQAVGGNGFAFRKRQDGGYTVAHRGGSVAEIVPDSFRLMFDFLPALRKQRDEIRLRVGRRFLEEARLPRRWPLDARTPFEAVRVLDPEPMGGILDEARANLARAFPGFAGMRVAESWAGLIDVTPDAVPVISPVAALPGLVLASGFSGHGFGLGPGAGRLAAELATGAPPVVDPSPFRLSRFARAEAPDAAALAA</sequence>
<evidence type="ECO:0000256" key="2">
    <source>
        <dbReference type="ARBA" id="ARBA00023002"/>
    </source>
</evidence>
<dbReference type="Gene3D" id="3.30.9.10">
    <property type="entry name" value="D-Amino Acid Oxidase, subunit A, domain 2"/>
    <property type="match status" value="2"/>
</dbReference>
<dbReference type="EMBL" id="BAAAFZ010000002">
    <property type="protein sequence ID" value="GAA0566842.1"/>
    <property type="molecule type" value="Genomic_DNA"/>
</dbReference>